<name>A0ABS4D8G4_9CHLR</name>
<dbReference type="Proteomes" id="UP001193081">
    <property type="component" value="Unassembled WGS sequence"/>
</dbReference>
<sequence length="395" mass="43498">MSGELGRVIFITQFSPSPIGHGGQHRTYQIIHDLHTTLGTDCVQVLSLPHWSASRPIPPTPPLLRRILRSLKYRLGYYAENPLRLWFKTGYFSNGWMHPDFLRLYQQTLREHDKPLAVLIEHTGFASILEINAERGIPTIACIQNLESLDYGRAVDGARKETAARVGDLAVELNVLSRCHERLFISKVEAGMVGGLGLHSAYYPYVPVGEIRSNLQRVREARGATAQEAGLFLMLGSAGHHTTAEAFAWLVEQAQRHGLPAGVRIIVGGSGTDKLLPAGATVPRLECRGRLPQDELDQLLVKCQGVLVPQFRGFGALTRLSEMACGGVPVLVSRHPTLALDVPPGVQMVEDNWEAWSTAMSEFVCDGHSIAPQWDAYLAWEQTQPNPITNLLGGI</sequence>
<gene>
    <name evidence="1" type="ORF">EYB53_008425</name>
</gene>
<comment type="caution">
    <text evidence="1">The sequence shown here is derived from an EMBL/GenBank/DDBJ whole genome shotgun (WGS) entry which is preliminary data.</text>
</comment>
<proteinExistence type="predicted"/>
<keyword evidence="2" id="KW-1185">Reference proteome</keyword>
<reference evidence="1 2" key="1">
    <citation type="submission" date="2021-03" db="EMBL/GenBank/DDBJ databases">
        <authorList>
            <person name="Grouzdev D.S."/>
        </authorList>
    </citation>
    <scope>NUCLEOTIDE SEQUENCE [LARGE SCALE GENOMIC DNA]</scope>
    <source>
        <strain evidence="1 2">M50-1</strain>
    </source>
</reference>
<accession>A0ABS4D8G4</accession>
<evidence type="ECO:0000313" key="1">
    <source>
        <dbReference type="EMBL" id="MBP1465728.1"/>
    </source>
</evidence>
<protein>
    <recommendedName>
        <fullName evidence="3">Glycosyltransferase</fullName>
    </recommendedName>
</protein>
<dbReference type="EMBL" id="SIJK02000011">
    <property type="protein sequence ID" value="MBP1465728.1"/>
    <property type="molecule type" value="Genomic_DNA"/>
</dbReference>
<dbReference type="SUPFAM" id="SSF53756">
    <property type="entry name" value="UDP-Glycosyltransferase/glycogen phosphorylase"/>
    <property type="match status" value="1"/>
</dbReference>
<organism evidence="1 2">
    <name type="scientific">Candidatus Chloroploca mongolica</name>
    <dbReference type="NCBI Taxonomy" id="2528176"/>
    <lineage>
        <taxon>Bacteria</taxon>
        <taxon>Bacillati</taxon>
        <taxon>Chloroflexota</taxon>
        <taxon>Chloroflexia</taxon>
        <taxon>Chloroflexales</taxon>
        <taxon>Chloroflexineae</taxon>
        <taxon>Oscillochloridaceae</taxon>
        <taxon>Candidatus Chloroploca</taxon>
    </lineage>
</organism>
<dbReference type="RefSeq" id="WP_135477756.1">
    <property type="nucleotide sequence ID" value="NZ_SIJK02000011.1"/>
</dbReference>
<dbReference type="Gene3D" id="3.40.50.2000">
    <property type="entry name" value="Glycogen Phosphorylase B"/>
    <property type="match status" value="1"/>
</dbReference>
<evidence type="ECO:0008006" key="3">
    <source>
        <dbReference type="Google" id="ProtNLM"/>
    </source>
</evidence>
<evidence type="ECO:0000313" key="2">
    <source>
        <dbReference type="Proteomes" id="UP001193081"/>
    </source>
</evidence>